<keyword evidence="3" id="KW-1185">Reference proteome</keyword>
<organism evidence="2 3">
    <name type="scientific">Listeria fleischmannii 1991</name>
    <dbReference type="NCBI Taxonomy" id="1430899"/>
    <lineage>
        <taxon>Bacteria</taxon>
        <taxon>Bacillati</taxon>
        <taxon>Bacillota</taxon>
        <taxon>Bacilli</taxon>
        <taxon>Bacillales</taxon>
        <taxon>Listeriaceae</taxon>
        <taxon>Listeria</taxon>
    </lineage>
</organism>
<dbReference type="EMBL" id="AZHO01000007">
    <property type="protein sequence ID" value="KMT60620.1"/>
    <property type="molecule type" value="Genomic_DNA"/>
</dbReference>
<comment type="caution">
    <text evidence="2">The sequence shown here is derived from an EMBL/GenBank/DDBJ whole genome shotgun (WGS) entry which is preliminary data.</text>
</comment>
<evidence type="ECO:0000256" key="1">
    <source>
        <dbReference type="SAM" id="Phobius"/>
    </source>
</evidence>
<dbReference type="Proteomes" id="UP000052258">
    <property type="component" value="Unassembled WGS sequence"/>
</dbReference>
<dbReference type="AlphaFoldDB" id="A0A0J8GDA7"/>
<accession>A0A0J8GDA7</accession>
<keyword evidence="1" id="KW-1133">Transmembrane helix</keyword>
<evidence type="ECO:0000313" key="3">
    <source>
        <dbReference type="Proteomes" id="UP000052258"/>
    </source>
</evidence>
<keyword evidence="1" id="KW-0472">Membrane</keyword>
<gene>
    <name evidence="2" type="ORF">X560_0748</name>
</gene>
<evidence type="ECO:0000313" key="2">
    <source>
        <dbReference type="EMBL" id="KMT60620.1"/>
    </source>
</evidence>
<reference evidence="2 3" key="1">
    <citation type="journal article" date="2015" name="Genome Biol. Evol.">
        <title>Comparative Genomics of Listeria Sensu Lato: Genus-Wide Differences in Evolutionary Dynamics and the Progressive Gain of Complex, Potentially Pathogenicity-Related Traits through Lateral Gene Transfer.</title>
        <authorList>
            <person name="Chiara M."/>
            <person name="Caruso M."/>
            <person name="D'Erchia A.M."/>
            <person name="Manzari C."/>
            <person name="Fraccalvieri R."/>
            <person name="Goffredo E."/>
            <person name="Latorre L."/>
            <person name="Miccolupo A."/>
            <person name="Padalino I."/>
            <person name="Santagada G."/>
            <person name="Chiocco D."/>
            <person name="Pesole G."/>
            <person name="Horner D.S."/>
            <person name="Parisi A."/>
        </authorList>
    </citation>
    <scope>NUCLEOTIDE SEQUENCE [LARGE SCALE GENOMIC DNA]</scope>
    <source>
        <strain evidence="2 3">1991</strain>
    </source>
</reference>
<protein>
    <submittedName>
        <fullName evidence="2">Uncharacterized protein</fullName>
    </submittedName>
</protein>
<dbReference type="PATRIC" id="fig|1430899.3.peg.772"/>
<sequence length="61" mass="7211">MSGSEAIIKNGFSLPITLFILFITLLILTSMVTLFSRQMEFEHRWQMDYKQQIQISNKNTR</sequence>
<name>A0A0J8GDA7_9LIST</name>
<proteinExistence type="predicted"/>
<keyword evidence="1" id="KW-0812">Transmembrane</keyword>
<feature type="transmembrane region" description="Helical" evidence="1">
    <location>
        <begin position="12"/>
        <end position="35"/>
    </location>
</feature>